<sequence>WPSVGGILVARSLTAVELDFLSLSRFSPTPRSYNVMEEDAFCQHLRLLGANWYSSYTDYEFAHLYRLRQPTPVETQILHIGWPATGGVWVMRQESEFAQWDGVFRMRNAYTMEERCKALEMSGATFYENPEECE</sequence>
<keyword evidence="2" id="KW-1185">Reference proteome</keyword>
<proteinExistence type="predicted"/>
<feature type="non-terminal residue" evidence="1">
    <location>
        <position position="1"/>
    </location>
</feature>
<dbReference type="InParanoid" id="A0A0C3H3Y4"/>
<evidence type="ECO:0000313" key="2">
    <source>
        <dbReference type="Proteomes" id="UP000054321"/>
    </source>
</evidence>
<dbReference type="OrthoDB" id="4487429at2759"/>
<dbReference type="EMBL" id="KN832882">
    <property type="protein sequence ID" value="KIM97156.1"/>
    <property type="molecule type" value="Genomic_DNA"/>
</dbReference>
<name>A0A0C3H3Y4_OIDMZ</name>
<accession>A0A0C3H3Y4</accession>
<dbReference type="HOGENOM" id="CLU_104688_2_0_1"/>
<organism evidence="1 2">
    <name type="scientific">Oidiodendron maius (strain Zn)</name>
    <dbReference type="NCBI Taxonomy" id="913774"/>
    <lineage>
        <taxon>Eukaryota</taxon>
        <taxon>Fungi</taxon>
        <taxon>Dikarya</taxon>
        <taxon>Ascomycota</taxon>
        <taxon>Pezizomycotina</taxon>
        <taxon>Leotiomycetes</taxon>
        <taxon>Leotiomycetes incertae sedis</taxon>
        <taxon>Myxotrichaceae</taxon>
        <taxon>Oidiodendron</taxon>
    </lineage>
</organism>
<evidence type="ECO:0000313" key="1">
    <source>
        <dbReference type="EMBL" id="KIM97156.1"/>
    </source>
</evidence>
<protein>
    <submittedName>
        <fullName evidence="1">Uncharacterized protein</fullName>
    </submittedName>
</protein>
<reference evidence="1 2" key="1">
    <citation type="submission" date="2014-04" db="EMBL/GenBank/DDBJ databases">
        <authorList>
            <consortium name="DOE Joint Genome Institute"/>
            <person name="Kuo A."/>
            <person name="Martino E."/>
            <person name="Perotto S."/>
            <person name="Kohler A."/>
            <person name="Nagy L.G."/>
            <person name="Floudas D."/>
            <person name="Copeland A."/>
            <person name="Barry K.W."/>
            <person name="Cichocki N."/>
            <person name="Veneault-Fourrey C."/>
            <person name="LaButti K."/>
            <person name="Lindquist E.A."/>
            <person name="Lipzen A."/>
            <person name="Lundell T."/>
            <person name="Morin E."/>
            <person name="Murat C."/>
            <person name="Sun H."/>
            <person name="Tunlid A."/>
            <person name="Henrissat B."/>
            <person name="Grigoriev I.V."/>
            <person name="Hibbett D.S."/>
            <person name="Martin F."/>
            <person name="Nordberg H.P."/>
            <person name="Cantor M.N."/>
            <person name="Hua S.X."/>
        </authorList>
    </citation>
    <scope>NUCLEOTIDE SEQUENCE [LARGE SCALE GENOMIC DNA]</scope>
    <source>
        <strain evidence="1 2">Zn</strain>
    </source>
</reference>
<dbReference type="STRING" id="913774.A0A0C3H3Y4"/>
<gene>
    <name evidence="1" type="ORF">OIDMADRAFT_80106</name>
</gene>
<dbReference type="AlphaFoldDB" id="A0A0C3H3Y4"/>
<feature type="non-terminal residue" evidence="1">
    <location>
        <position position="134"/>
    </location>
</feature>
<dbReference type="Proteomes" id="UP000054321">
    <property type="component" value="Unassembled WGS sequence"/>
</dbReference>
<reference evidence="2" key="2">
    <citation type="submission" date="2015-01" db="EMBL/GenBank/DDBJ databases">
        <title>Evolutionary Origins and Diversification of the Mycorrhizal Mutualists.</title>
        <authorList>
            <consortium name="DOE Joint Genome Institute"/>
            <consortium name="Mycorrhizal Genomics Consortium"/>
            <person name="Kohler A."/>
            <person name="Kuo A."/>
            <person name="Nagy L.G."/>
            <person name="Floudas D."/>
            <person name="Copeland A."/>
            <person name="Barry K.W."/>
            <person name="Cichocki N."/>
            <person name="Veneault-Fourrey C."/>
            <person name="LaButti K."/>
            <person name="Lindquist E.A."/>
            <person name="Lipzen A."/>
            <person name="Lundell T."/>
            <person name="Morin E."/>
            <person name="Murat C."/>
            <person name="Riley R."/>
            <person name="Ohm R."/>
            <person name="Sun H."/>
            <person name="Tunlid A."/>
            <person name="Henrissat B."/>
            <person name="Grigoriev I.V."/>
            <person name="Hibbett D.S."/>
            <person name="Martin F."/>
        </authorList>
    </citation>
    <scope>NUCLEOTIDE SEQUENCE [LARGE SCALE GENOMIC DNA]</scope>
    <source>
        <strain evidence="2">Zn</strain>
    </source>
</reference>